<feature type="compositionally biased region" description="Low complexity" evidence="1">
    <location>
        <begin position="90"/>
        <end position="101"/>
    </location>
</feature>
<evidence type="ECO:0000313" key="2">
    <source>
        <dbReference type="EMBL" id="VEL25323.1"/>
    </source>
</evidence>
<organism evidence="2 3">
    <name type="scientific">Protopolystoma xenopodis</name>
    <dbReference type="NCBI Taxonomy" id="117903"/>
    <lineage>
        <taxon>Eukaryota</taxon>
        <taxon>Metazoa</taxon>
        <taxon>Spiralia</taxon>
        <taxon>Lophotrochozoa</taxon>
        <taxon>Platyhelminthes</taxon>
        <taxon>Monogenea</taxon>
        <taxon>Polyopisthocotylea</taxon>
        <taxon>Polystomatidea</taxon>
        <taxon>Polystomatidae</taxon>
        <taxon>Protopolystoma</taxon>
    </lineage>
</organism>
<comment type="caution">
    <text evidence="2">The sequence shown here is derived from an EMBL/GenBank/DDBJ whole genome shotgun (WGS) entry which is preliminary data.</text>
</comment>
<sequence>PTSFSFVTEETSPTAKTPTAPGFPNPTSLISLSEQNSFTSSGLVTVRPSIEEHLFAAPSSSTSIINGSPATAHNTTSRVSIHQHYQPLHSSPSSFNSSSASGEHLGRSGAYLSPTDFFANSSVLPTLEAVGHMPAVTLAMTGLDLSDAPTREPTNCTTAVDDFGYSGRASLA</sequence>
<dbReference type="EMBL" id="CAAALY010073043">
    <property type="protein sequence ID" value="VEL25323.1"/>
    <property type="molecule type" value="Genomic_DNA"/>
</dbReference>
<name>A0A3S5A1M6_9PLAT</name>
<feature type="region of interest" description="Disordered" evidence="1">
    <location>
        <begin position="1"/>
        <end position="30"/>
    </location>
</feature>
<keyword evidence="3" id="KW-1185">Reference proteome</keyword>
<evidence type="ECO:0000256" key="1">
    <source>
        <dbReference type="SAM" id="MobiDB-lite"/>
    </source>
</evidence>
<feature type="region of interest" description="Disordered" evidence="1">
    <location>
        <begin position="69"/>
        <end position="105"/>
    </location>
</feature>
<accession>A0A3S5A1M6</accession>
<protein>
    <submittedName>
        <fullName evidence="2">Uncharacterized protein</fullName>
    </submittedName>
</protein>
<evidence type="ECO:0000313" key="3">
    <source>
        <dbReference type="Proteomes" id="UP000784294"/>
    </source>
</evidence>
<proteinExistence type="predicted"/>
<dbReference type="Proteomes" id="UP000784294">
    <property type="component" value="Unassembled WGS sequence"/>
</dbReference>
<feature type="non-terminal residue" evidence="2">
    <location>
        <position position="1"/>
    </location>
</feature>
<gene>
    <name evidence="2" type="ORF">PXEA_LOCUS18763</name>
</gene>
<dbReference type="AlphaFoldDB" id="A0A3S5A1M6"/>
<feature type="compositionally biased region" description="Polar residues" evidence="1">
    <location>
        <begin position="69"/>
        <end position="80"/>
    </location>
</feature>
<reference evidence="2" key="1">
    <citation type="submission" date="2018-11" db="EMBL/GenBank/DDBJ databases">
        <authorList>
            <consortium name="Pathogen Informatics"/>
        </authorList>
    </citation>
    <scope>NUCLEOTIDE SEQUENCE</scope>
</reference>
<feature type="compositionally biased region" description="Polar residues" evidence="1">
    <location>
        <begin position="1"/>
        <end position="17"/>
    </location>
</feature>